<organism evidence="2 3">
    <name type="scientific">Amycolatopsis magusensis</name>
    <dbReference type="NCBI Taxonomy" id="882444"/>
    <lineage>
        <taxon>Bacteria</taxon>
        <taxon>Bacillati</taxon>
        <taxon>Actinomycetota</taxon>
        <taxon>Actinomycetes</taxon>
        <taxon>Pseudonocardiales</taxon>
        <taxon>Pseudonocardiaceae</taxon>
        <taxon>Amycolatopsis</taxon>
    </lineage>
</organism>
<name>A0ABS4PZF6_9PSEU</name>
<dbReference type="GO" id="GO:0005840">
    <property type="term" value="C:ribosome"/>
    <property type="evidence" value="ECO:0007669"/>
    <property type="project" value="UniProtKB-KW"/>
</dbReference>
<dbReference type="RefSeq" id="WP_209667285.1">
    <property type="nucleotide sequence ID" value="NZ_JAGGMS010000001.1"/>
</dbReference>
<dbReference type="InterPro" id="IPR027624">
    <property type="entry name" value="TOMM_cyclo_SagD"/>
</dbReference>
<evidence type="ECO:0000313" key="3">
    <source>
        <dbReference type="Proteomes" id="UP000741013"/>
    </source>
</evidence>
<feature type="domain" description="YcaO" evidence="1">
    <location>
        <begin position="76"/>
        <end position="455"/>
    </location>
</feature>
<comment type="caution">
    <text evidence="2">The sequence shown here is derived from an EMBL/GenBank/DDBJ whole genome shotgun (WGS) entry which is preliminary data.</text>
</comment>
<dbReference type="InterPro" id="IPR003776">
    <property type="entry name" value="YcaO-like_dom"/>
</dbReference>
<dbReference type="Pfam" id="PF02624">
    <property type="entry name" value="YcaO"/>
    <property type="match status" value="1"/>
</dbReference>
<keyword evidence="3" id="KW-1185">Reference proteome</keyword>
<dbReference type="PANTHER" id="PTHR37809">
    <property type="entry name" value="RIBOSOMAL PROTEIN S12 METHYLTHIOTRANSFERASE ACCESSORY FACTOR YCAO"/>
    <property type="match status" value="1"/>
</dbReference>
<dbReference type="NCBIfam" id="TIGR03604">
    <property type="entry name" value="TOMM_cyclo_SagD"/>
    <property type="match status" value="1"/>
</dbReference>
<reference evidence="2 3" key="1">
    <citation type="submission" date="2021-03" db="EMBL/GenBank/DDBJ databases">
        <title>Sequencing the genomes of 1000 actinobacteria strains.</title>
        <authorList>
            <person name="Klenk H.-P."/>
        </authorList>
    </citation>
    <scope>NUCLEOTIDE SEQUENCE [LARGE SCALE GENOMIC DNA]</scope>
    <source>
        <strain evidence="2 3">DSM 45510</strain>
    </source>
</reference>
<sequence>MSTALPEPPPPGTVPWTSREDAERTMSLFVSPVTGIVRRLFERMHDTDELHAFSIGSEACDARVLLGTRCNKNNGGGGASRAGARLAAIGEAVERYSGAWVPFEQLRHGTWRELTRQGLHCLSPEEYLPFADWQYDQPDAPHVRFTADTALSWAESRRLADGALVWLPAQLVYLRGDLMAVNPIGYPTSNGLAYGSTTDEALVSAVLELVERDSVMITWHKRLSMPLLDPASAPELTAYLDRHVAPTGLRVSLVDLSAFNAIPAVLAVVRNEVPGVAPLGLGAAAAGSGVRAATKATCEAVSTRTWAVTKRRAGYVVDPAADFDESVRGFDDHIALYAQPDLIDGTRFLDGSAERSRVDRMPALPSATPGELREALVTRLAEQGTDLYAVDLTSPDVREAGGHVVKVFSPQLQPLDSGYRKRYLGSGRLHARPAELGLLAPGEEFTVNPLPHPFP</sequence>
<keyword evidence="2" id="KW-0689">Ribosomal protein</keyword>
<dbReference type="Gene3D" id="3.30.160.660">
    <property type="match status" value="1"/>
</dbReference>
<dbReference type="Proteomes" id="UP000741013">
    <property type="component" value="Unassembled WGS sequence"/>
</dbReference>
<keyword evidence="2" id="KW-0687">Ribonucleoprotein</keyword>
<accession>A0ABS4PZF6</accession>
<dbReference type="PROSITE" id="PS51664">
    <property type="entry name" value="YCAO"/>
    <property type="match status" value="1"/>
</dbReference>
<proteinExistence type="predicted"/>
<dbReference type="Gene3D" id="3.30.1330.230">
    <property type="match status" value="1"/>
</dbReference>
<evidence type="ECO:0000313" key="2">
    <source>
        <dbReference type="EMBL" id="MBP2184238.1"/>
    </source>
</evidence>
<dbReference type="PANTHER" id="PTHR37809:SF1">
    <property type="entry name" value="RIBOSOMAL PROTEIN S12 METHYLTHIOTRANSFERASE ACCESSORY FACTOR YCAO"/>
    <property type="match status" value="1"/>
</dbReference>
<dbReference type="Gene3D" id="3.30.40.250">
    <property type="match status" value="1"/>
</dbReference>
<gene>
    <name evidence="2" type="ORF">JOM49_005764</name>
</gene>
<protein>
    <submittedName>
        <fullName evidence="2">Ribosomal protein S12 methylthiotransferase accessory factor</fullName>
    </submittedName>
</protein>
<evidence type="ECO:0000259" key="1">
    <source>
        <dbReference type="PROSITE" id="PS51664"/>
    </source>
</evidence>
<dbReference type="EMBL" id="JAGGMS010000001">
    <property type="protein sequence ID" value="MBP2184238.1"/>
    <property type="molecule type" value="Genomic_DNA"/>
</dbReference>